<protein>
    <submittedName>
        <fullName evidence="1">Uncharacterized protein</fullName>
    </submittedName>
</protein>
<dbReference type="RefSeq" id="XP_056490410.1">
    <property type="nucleotide sequence ID" value="XM_056627676.1"/>
</dbReference>
<dbReference type="AlphaFoldDB" id="A0A9X0BB26"/>
<sequence>PYSKPDFLCLVDPPLIPNLLLYVGPNYRKEYLLYNNIVYNDWIVLIKNRIPKVIYKQYSIILEHPINSLLTKKGTVNYIQVGQGKEGLGISRFLKIKSTIPIKIPFLQEY</sequence>
<dbReference type="Proteomes" id="UP001147747">
    <property type="component" value="Unassembled WGS sequence"/>
</dbReference>
<gene>
    <name evidence="1" type="ORF">N7509_003039</name>
</gene>
<keyword evidence="2" id="KW-1185">Reference proteome</keyword>
<name>A0A9X0BB26_9EURO</name>
<evidence type="ECO:0000313" key="2">
    <source>
        <dbReference type="Proteomes" id="UP001147747"/>
    </source>
</evidence>
<dbReference type="EMBL" id="JAPZBU010000005">
    <property type="protein sequence ID" value="KAJ5403168.1"/>
    <property type="molecule type" value="Genomic_DNA"/>
</dbReference>
<feature type="non-terminal residue" evidence="1">
    <location>
        <position position="110"/>
    </location>
</feature>
<evidence type="ECO:0000313" key="1">
    <source>
        <dbReference type="EMBL" id="KAJ5403168.1"/>
    </source>
</evidence>
<comment type="caution">
    <text evidence="1">The sequence shown here is derived from an EMBL/GenBank/DDBJ whole genome shotgun (WGS) entry which is preliminary data.</text>
</comment>
<dbReference type="OrthoDB" id="4364441at2759"/>
<proteinExistence type="predicted"/>
<reference evidence="1" key="1">
    <citation type="submission" date="2022-12" db="EMBL/GenBank/DDBJ databases">
        <authorList>
            <person name="Petersen C."/>
        </authorList>
    </citation>
    <scope>NUCLEOTIDE SEQUENCE</scope>
    <source>
        <strain evidence="1">IBT 29677</strain>
    </source>
</reference>
<organism evidence="1 2">
    <name type="scientific">Penicillium cosmopolitanum</name>
    <dbReference type="NCBI Taxonomy" id="1131564"/>
    <lineage>
        <taxon>Eukaryota</taxon>
        <taxon>Fungi</taxon>
        <taxon>Dikarya</taxon>
        <taxon>Ascomycota</taxon>
        <taxon>Pezizomycotina</taxon>
        <taxon>Eurotiomycetes</taxon>
        <taxon>Eurotiomycetidae</taxon>
        <taxon>Eurotiales</taxon>
        <taxon>Aspergillaceae</taxon>
        <taxon>Penicillium</taxon>
    </lineage>
</organism>
<reference evidence="1" key="2">
    <citation type="journal article" date="2023" name="IMA Fungus">
        <title>Comparative genomic study of the Penicillium genus elucidates a diverse pangenome and 15 lateral gene transfer events.</title>
        <authorList>
            <person name="Petersen C."/>
            <person name="Sorensen T."/>
            <person name="Nielsen M.R."/>
            <person name="Sondergaard T.E."/>
            <person name="Sorensen J.L."/>
            <person name="Fitzpatrick D.A."/>
            <person name="Frisvad J.C."/>
            <person name="Nielsen K.L."/>
        </authorList>
    </citation>
    <scope>NUCLEOTIDE SEQUENCE</scope>
    <source>
        <strain evidence="1">IBT 29677</strain>
    </source>
</reference>
<accession>A0A9X0BB26</accession>
<dbReference type="GeneID" id="81366656"/>